<keyword evidence="2" id="KW-1185">Reference proteome</keyword>
<evidence type="ECO:0000313" key="2">
    <source>
        <dbReference type="Proteomes" id="UP000334990"/>
    </source>
</evidence>
<dbReference type="EMBL" id="BLAD01000035">
    <property type="protein sequence ID" value="GER98120.1"/>
    <property type="molecule type" value="Genomic_DNA"/>
</dbReference>
<dbReference type="Proteomes" id="UP000334990">
    <property type="component" value="Unassembled WGS sequence"/>
</dbReference>
<dbReference type="InterPro" id="IPR045423">
    <property type="entry name" value="DUF6510"/>
</dbReference>
<protein>
    <submittedName>
        <fullName evidence="1">Uncharacterized protein</fullName>
    </submittedName>
</protein>
<gene>
    <name evidence="1" type="ORF">Acor_01820</name>
</gene>
<dbReference type="RefSeq" id="WP_155334573.1">
    <property type="nucleotide sequence ID" value="NZ_BAAABN010000006.1"/>
</dbReference>
<dbReference type="AlphaFoldDB" id="A0A5M3VTS6"/>
<comment type="caution">
    <text evidence="1">The sequence shown here is derived from an EMBL/GenBank/DDBJ whole genome shotgun (WGS) entry which is preliminary data.</text>
</comment>
<sequence>MSIDYLDGNALAGPLGELFAVDLTVAVGTCAGCGNSGPVAGLRVYGPAPGLVGRCAGCEEVMVRLVRTPDAVWLDLRGTLSLRIPMPDDQQGG</sequence>
<proteinExistence type="predicted"/>
<dbReference type="Pfam" id="PF20120">
    <property type="entry name" value="DUF6510"/>
    <property type="match status" value="1"/>
</dbReference>
<evidence type="ECO:0000313" key="1">
    <source>
        <dbReference type="EMBL" id="GER98120.1"/>
    </source>
</evidence>
<accession>A0A5M3VTS6</accession>
<reference evidence="1 2" key="1">
    <citation type="submission" date="2019-10" db="EMBL/GenBank/DDBJ databases">
        <title>Whole genome shotgun sequence of Acrocarpospora corrugata NBRC 13972.</title>
        <authorList>
            <person name="Ichikawa N."/>
            <person name="Kimura A."/>
            <person name="Kitahashi Y."/>
            <person name="Komaki H."/>
            <person name="Oguchi A."/>
        </authorList>
    </citation>
    <scope>NUCLEOTIDE SEQUENCE [LARGE SCALE GENOMIC DNA]</scope>
    <source>
        <strain evidence="1 2">NBRC 13972</strain>
    </source>
</reference>
<organism evidence="1 2">
    <name type="scientific">Acrocarpospora corrugata</name>
    <dbReference type="NCBI Taxonomy" id="35763"/>
    <lineage>
        <taxon>Bacteria</taxon>
        <taxon>Bacillati</taxon>
        <taxon>Actinomycetota</taxon>
        <taxon>Actinomycetes</taxon>
        <taxon>Streptosporangiales</taxon>
        <taxon>Streptosporangiaceae</taxon>
        <taxon>Acrocarpospora</taxon>
    </lineage>
</organism>
<dbReference type="OrthoDB" id="165401at2"/>
<name>A0A5M3VTS6_9ACTN</name>